<organism evidence="1 2">
    <name type="scientific">Rhizophagus irregularis</name>
    <dbReference type="NCBI Taxonomy" id="588596"/>
    <lineage>
        <taxon>Eukaryota</taxon>
        <taxon>Fungi</taxon>
        <taxon>Fungi incertae sedis</taxon>
        <taxon>Mucoromycota</taxon>
        <taxon>Glomeromycotina</taxon>
        <taxon>Glomeromycetes</taxon>
        <taxon>Glomerales</taxon>
        <taxon>Glomeraceae</taxon>
        <taxon>Rhizophagus</taxon>
    </lineage>
</organism>
<reference evidence="1" key="1">
    <citation type="submission" date="2020-05" db="EMBL/GenBank/DDBJ databases">
        <authorList>
            <person name="Rincon C."/>
            <person name="Sanders R I."/>
            <person name="Robbins C."/>
            <person name="Chaturvedi A."/>
        </authorList>
    </citation>
    <scope>NUCLEOTIDE SEQUENCE</scope>
    <source>
        <strain evidence="1">CHB12</strain>
    </source>
</reference>
<protein>
    <submittedName>
        <fullName evidence="1">Uncharacterized protein</fullName>
    </submittedName>
</protein>
<name>A0A916E3Q1_9GLOM</name>
<comment type="caution">
    <text evidence="1">The sequence shown here is derived from an EMBL/GenBank/DDBJ whole genome shotgun (WGS) entry which is preliminary data.</text>
</comment>
<gene>
    <name evidence="1" type="ORF">CHRIB12_LOCUS6492</name>
</gene>
<proteinExistence type="predicted"/>
<dbReference type="AlphaFoldDB" id="A0A916E3Q1"/>
<dbReference type="EMBL" id="CAGKOT010000010">
    <property type="protein sequence ID" value="CAB5356700.1"/>
    <property type="molecule type" value="Genomic_DNA"/>
</dbReference>
<dbReference type="Proteomes" id="UP000684084">
    <property type="component" value="Unassembled WGS sequence"/>
</dbReference>
<dbReference type="VEuPathDB" id="FungiDB:RhiirFUN_007207"/>
<sequence length="127" mass="14423">MKRCLDEEAPESISNPIKENITPKEVVDIINDFRKEEKYQEIIQSSLINNGHIDICGTEEGKAMHKYFHYLDAKIKMMKEMNNCVHTVTVSNEGFKTRFLPSFIPSFSTCVFCGGSDNLAEQLALTS</sequence>
<evidence type="ECO:0000313" key="1">
    <source>
        <dbReference type="EMBL" id="CAB5356700.1"/>
    </source>
</evidence>
<accession>A0A916E3Q1</accession>
<dbReference type="OrthoDB" id="2358482at2759"/>
<evidence type="ECO:0000313" key="2">
    <source>
        <dbReference type="Proteomes" id="UP000684084"/>
    </source>
</evidence>